<evidence type="ECO:0000256" key="2">
    <source>
        <dbReference type="ARBA" id="ARBA00022448"/>
    </source>
</evidence>
<evidence type="ECO:0000313" key="11">
    <source>
        <dbReference type="Proteomes" id="UP000228987"/>
    </source>
</evidence>
<evidence type="ECO:0000313" key="10">
    <source>
        <dbReference type="EMBL" id="PCJ41114.1"/>
    </source>
</evidence>
<feature type="transmembrane region" description="Helical" evidence="8">
    <location>
        <begin position="361"/>
        <end position="386"/>
    </location>
</feature>
<feature type="transmembrane region" description="Helical" evidence="8">
    <location>
        <begin position="16"/>
        <end position="39"/>
    </location>
</feature>
<evidence type="ECO:0000256" key="3">
    <source>
        <dbReference type="ARBA" id="ARBA00022475"/>
    </source>
</evidence>
<feature type="transmembrane region" description="Helical" evidence="8">
    <location>
        <begin position="82"/>
        <end position="101"/>
    </location>
</feature>
<dbReference type="GO" id="GO:0005886">
    <property type="term" value="C:plasma membrane"/>
    <property type="evidence" value="ECO:0007669"/>
    <property type="project" value="UniProtKB-SubCell"/>
</dbReference>
<dbReference type="Pfam" id="PF07690">
    <property type="entry name" value="MFS_1"/>
    <property type="match status" value="1"/>
</dbReference>
<feature type="domain" description="Major facilitator superfamily (MFS) profile" evidence="9">
    <location>
        <begin position="17"/>
        <end position="497"/>
    </location>
</feature>
<dbReference type="GO" id="GO:0022857">
    <property type="term" value="F:transmembrane transporter activity"/>
    <property type="evidence" value="ECO:0007669"/>
    <property type="project" value="InterPro"/>
</dbReference>
<accession>A0A2A5CB50</accession>
<keyword evidence="5 8" id="KW-1133">Transmembrane helix</keyword>
<organism evidence="10 11">
    <name type="scientific">SAR86 cluster bacterium</name>
    <dbReference type="NCBI Taxonomy" id="2030880"/>
    <lineage>
        <taxon>Bacteria</taxon>
        <taxon>Pseudomonadati</taxon>
        <taxon>Pseudomonadota</taxon>
        <taxon>Gammaproteobacteria</taxon>
        <taxon>SAR86 cluster</taxon>
    </lineage>
</organism>
<evidence type="ECO:0000259" key="9">
    <source>
        <dbReference type="PROSITE" id="PS50850"/>
    </source>
</evidence>
<feature type="transmembrane region" description="Helical" evidence="8">
    <location>
        <begin position="272"/>
        <end position="292"/>
    </location>
</feature>
<dbReference type="PANTHER" id="PTHR23501:SF197">
    <property type="entry name" value="COMD"/>
    <property type="match status" value="1"/>
</dbReference>
<feature type="transmembrane region" description="Helical" evidence="8">
    <location>
        <begin position="51"/>
        <end position="70"/>
    </location>
</feature>
<dbReference type="PROSITE" id="PS50850">
    <property type="entry name" value="MFS"/>
    <property type="match status" value="1"/>
</dbReference>
<feature type="region of interest" description="Disordered" evidence="7">
    <location>
        <begin position="500"/>
        <end position="519"/>
    </location>
</feature>
<feature type="transmembrane region" description="Helical" evidence="8">
    <location>
        <begin position="407"/>
        <end position="430"/>
    </location>
</feature>
<dbReference type="InterPro" id="IPR011701">
    <property type="entry name" value="MFS"/>
</dbReference>
<feature type="transmembrane region" description="Helical" evidence="8">
    <location>
        <begin position="107"/>
        <end position="128"/>
    </location>
</feature>
<keyword evidence="6 8" id="KW-0472">Membrane</keyword>
<dbReference type="Gene3D" id="1.20.1720.10">
    <property type="entry name" value="Multidrug resistance protein D"/>
    <property type="match status" value="1"/>
</dbReference>
<dbReference type="FunFam" id="1.20.1720.10:FF:000004">
    <property type="entry name" value="EmrB/QacA family drug resistance transporter"/>
    <property type="match status" value="1"/>
</dbReference>
<feature type="transmembrane region" description="Helical" evidence="8">
    <location>
        <begin position="140"/>
        <end position="162"/>
    </location>
</feature>
<comment type="subcellular location">
    <subcellularLocation>
        <location evidence="1">Cell membrane</location>
        <topology evidence="1">Multi-pass membrane protein</topology>
    </subcellularLocation>
</comment>
<feature type="transmembrane region" description="Helical" evidence="8">
    <location>
        <begin position="298"/>
        <end position="325"/>
    </location>
</feature>
<sequence length="519" mass="56879">MTEQYEKWVPPEGFKWIYASLLISMLLAALDQTIVSTALPTMVGELNGVSYMAWVITSYILASTISMPIYGKLGDLMGRRVMMLSALSIFVLGSALGGFSQNIEQLIAFRGLQGLGGGGLMVLTQATMADLVPIRERSKYMAPIGMMFAIASIAGPLIGGYLTDYVSWRWTFWINLPIGITVIAICWKGLKLNKPNTEFTLDIFGIVTMIIAVCCLTLFFSWGGTNYAWASVQIISLGLSAVIASILFLFAESRAKDPIIPMSLFKNTTFNITTMLGLLVGIGMFASIAYMPTYFQMVYGYSAIVSGYLMIPMMLGIIFTINLTGQLASKQGYYKKYPIIGLCLCSLTLFLFSTLRVDQPVAVVCFYIFMMGAGMGCIFQILILAVQNSVPFDEVGTATSANSFFREIGATMGIAVVGSLFSARLTSMLLERLPTDMVLPIEDIQSITPAILRDMPEAMQDIFIHTYADALTPIFLYIMPVFLCGVVLACFLPNNKLEQKTPAMQEPEASEEQVELSPG</sequence>
<evidence type="ECO:0000256" key="1">
    <source>
        <dbReference type="ARBA" id="ARBA00004651"/>
    </source>
</evidence>
<feature type="transmembrane region" description="Helical" evidence="8">
    <location>
        <begin position="337"/>
        <end position="355"/>
    </location>
</feature>
<dbReference type="AlphaFoldDB" id="A0A2A5CB50"/>
<proteinExistence type="predicted"/>
<dbReference type="SUPFAM" id="SSF103473">
    <property type="entry name" value="MFS general substrate transporter"/>
    <property type="match status" value="1"/>
</dbReference>
<evidence type="ECO:0000256" key="5">
    <source>
        <dbReference type="ARBA" id="ARBA00022989"/>
    </source>
</evidence>
<dbReference type="InterPro" id="IPR020846">
    <property type="entry name" value="MFS_dom"/>
</dbReference>
<keyword evidence="2" id="KW-0813">Transport</keyword>
<dbReference type="PANTHER" id="PTHR23501">
    <property type="entry name" value="MAJOR FACILITATOR SUPERFAMILY"/>
    <property type="match status" value="1"/>
</dbReference>
<feature type="transmembrane region" description="Helical" evidence="8">
    <location>
        <begin position="228"/>
        <end position="251"/>
    </location>
</feature>
<feature type="transmembrane region" description="Helical" evidence="8">
    <location>
        <begin position="199"/>
        <end position="222"/>
    </location>
</feature>
<dbReference type="PRINTS" id="PR01036">
    <property type="entry name" value="TCRTETB"/>
</dbReference>
<reference evidence="11" key="1">
    <citation type="submission" date="2017-08" db="EMBL/GenBank/DDBJ databases">
        <title>A dynamic microbial community with high functional redundancy inhabits the cold, oxic subseafloor aquifer.</title>
        <authorList>
            <person name="Tully B.J."/>
            <person name="Wheat C.G."/>
            <person name="Glazer B.T."/>
            <person name="Huber J.A."/>
        </authorList>
    </citation>
    <scope>NUCLEOTIDE SEQUENCE [LARGE SCALE GENOMIC DNA]</scope>
</reference>
<dbReference type="Proteomes" id="UP000228987">
    <property type="component" value="Unassembled WGS sequence"/>
</dbReference>
<dbReference type="CDD" id="cd17502">
    <property type="entry name" value="MFS_Azr1_MDR_like"/>
    <property type="match status" value="1"/>
</dbReference>
<feature type="compositionally biased region" description="Acidic residues" evidence="7">
    <location>
        <begin position="508"/>
        <end position="519"/>
    </location>
</feature>
<dbReference type="Gene3D" id="1.20.1250.20">
    <property type="entry name" value="MFS general substrate transporter like domains"/>
    <property type="match status" value="1"/>
</dbReference>
<evidence type="ECO:0000256" key="4">
    <source>
        <dbReference type="ARBA" id="ARBA00022692"/>
    </source>
</evidence>
<evidence type="ECO:0000256" key="6">
    <source>
        <dbReference type="ARBA" id="ARBA00023136"/>
    </source>
</evidence>
<evidence type="ECO:0000256" key="8">
    <source>
        <dbReference type="SAM" id="Phobius"/>
    </source>
</evidence>
<name>A0A2A5CB50_9GAMM</name>
<dbReference type="InterPro" id="IPR004638">
    <property type="entry name" value="EmrB-like"/>
</dbReference>
<comment type="caution">
    <text evidence="10">The sequence shown here is derived from an EMBL/GenBank/DDBJ whole genome shotgun (WGS) entry which is preliminary data.</text>
</comment>
<dbReference type="InterPro" id="IPR036259">
    <property type="entry name" value="MFS_trans_sf"/>
</dbReference>
<dbReference type="NCBIfam" id="TIGR00711">
    <property type="entry name" value="efflux_EmrB"/>
    <property type="match status" value="1"/>
</dbReference>
<evidence type="ECO:0000256" key="7">
    <source>
        <dbReference type="SAM" id="MobiDB-lite"/>
    </source>
</evidence>
<protein>
    <submittedName>
        <fullName evidence="10">MFS transporter</fullName>
    </submittedName>
</protein>
<feature type="transmembrane region" description="Helical" evidence="8">
    <location>
        <begin position="474"/>
        <end position="492"/>
    </location>
</feature>
<feature type="transmembrane region" description="Helical" evidence="8">
    <location>
        <begin position="168"/>
        <end position="187"/>
    </location>
</feature>
<keyword evidence="4 8" id="KW-0812">Transmembrane</keyword>
<dbReference type="EMBL" id="NVWI01000006">
    <property type="protein sequence ID" value="PCJ41114.1"/>
    <property type="molecule type" value="Genomic_DNA"/>
</dbReference>
<keyword evidence="3" id="KW-1003">Cell membrane</keyword>
<gene>
    <name evidence="10" type="ORF">COA71_08690</name>
</gene>